<evidence type="ECO:0008006" key="5">
    <source>
        <dbReference type="Google" id="ProtNLM"/>
    </source>
</evidence>
<organism evidence="3 4">
    <name type="scientific">Polysphondylium violaceum</name>
    <dbReference type="NCBI Taxonomy" id="133409"/>
    <lineage>
        <taxon>Eukaryota</taxon>
        <taxon>Amoebozoa</taxon>
        <taxon>Evosea</taxon>
        <taxon>Eumycetozoa</taxon>
        <taxon>Dictyostelia</taxon>
        <taxon>Dictyosteliales</taxon>
        <taxon>Dictyosteliaceae</taxon>
        <taxon>Polysphondylium</taxon>
    </lineage>
</organism>
<accession>A0A8J4PTD5</accession>
<dbReference type="AlphaFoldDB" id="A0A8J4PTD5"/>
<feature type="transmembrane region" description="Helical" evidence="1">
    <location>
        <begin position="169"/>
        <end position="188"/>
    </location>
</feature>
<gene>
    <name evidence="3" type="ORF">CYY_005693</name>
</gene>
<keyword evidence="1" id="KW-0812">Transmembrane</keyword>
<name>A0A8J4PTD5_9MYCE</name>
<keyword evidence="1" id="KW-0472">Membrane</keyword>
<protein>
    <recommendedName>
        <fullName evidence="5">Transmembrane protein</fullName>
    </recommendedName>
</protein>
<keyword evidence="4" id="KW-1185">Reference proteome</keyword>
<dbReference type="EMBL" id="AJWJ01000234">
    <property type="protein sequence ID" value="KAF2072981.1"/>
    <property type="molecule type" value="Genomic_DNA"/>
</dbReference>
<evidence type="ECO:0000256" key="1">
    <source>
        <dbReference type="SAM" id="Phobius"/>
    </source>
</evidence>
<evidence type="ECO:0000256" key="2">
    <source>
        <dbReference type="SAM" id="SignalP"/>
    </source>
</evidence>
<sequence>MKYFVVLLLITLAAVNICEATANAFLYKKNDNGSYILQSKAFDPMESGNSFTQTFTNTSVTFFQSFYIEFSDSSNYGKAITIAFDAVDAKGKNINQNFKLNYGRTVYPFPAGVRISVCVPVQKTQPFSLALDEDIRTQTIVMSIEKADRTCSYLSAPIFSYNNYNDSSIIKPTFSLIVFIAILMYTFLF</sequence>
<evidence type="ECO:0000313" key="4">
    <source>
        <dbReference type="Proteomes" id="UP000695562"/>
    </source>
</evidence>
<reference evidence="3" key="1">
    <citation type="submission" date="2020-01" db="EMBL/GenBank/DDBJ databases">
        <title>Development of genomics and gene disruption for Polysphondylium violaceum indicates a role for the polyketide synthase stlB in stalk morphogenesis.</title>
        <authorList>
            <person name="Narita B."/>
            <person name="Kawabe Y."/>
            <person name="Kin K."/>
            <person name="Saito T."/>
            <person name="Gibbs R."/>
            <person name="Kuspa A."/>
            <person name="Muzny D."/>
            <person name="Queller D."/>
            <person name="Richards S."/>
            <person name="Strassman J."/>
            <person name="Sucgang R."/>
            <person name="Worley K."/>
            <person name="Schaap P."/>
        </authorList>
    </citation>
    <scope>NUCLEOTIDE SEQUENCE</scope>
    <source>
        <strain evidence="3">QSvi11</strain>
    </source>
</reference>
<keyword evidence="1" id="KW-1133">Transmembrane helix</keyword>
<comment type="caution">
    <text evidence="3">The sequence shown here is derived from an EMBL/GenBank/DDBJ whole genome shotgun (WGS) entry which is preliminary data.</text>
</comment>
<feature type="chain" id="PRO_5035193125" description="Transmembrane protein" evidence="2">
    <location>
        <begin position="21"/>
        <end position="189"/>
    </location>
</feature>
<proteinExistence type="predicted"/>
<dbReference type="Proteomes" id="UP000695562">
    <property type="component" value="Unassembled WGS sequence"/>
</dbReference>
<feature type="signal peptide" evidence="2">
    <location>
        <begin position="1"/>
        <end position="20"/>
    </location>
</feature>
<keyword evidence="2" id="KW-0732">Signal</keyword>
<evidence type="ECO:0000313" key="3">
    <source>
        <dbReference type="EMBL" id="KAF2072981.1"/>
    </source>
</evidence>